<evidence type="ECO:0000313" key="18">
    <source>
        <dbReference type="EMBL" id="KAK2746386.1"/>
    </source>
</evidence>
<dbReference type="InterPro" id="IPR020843">
    <property type="entry name" value="ER"/>
</dbReference>
<comment type="function">
    <text evidence="8">Xylitol dehydrogenase which catalyzes the conversion of xylitol to D-xylulose. Xylose is a major component of hemicelluloses such as xylan. Most fungi utilize D-xylose via three enzymatic reactions, xylose reductase (XR), xylitol dehydrogenase (XDH), and xylulokinase, to form xylulose 5-phosphate, which enters pentose phosphate pathway.</text>
</comment>
<dbReference type="PANTHER" id="PTHR43161">
    <property type="entry name" value="SORBITOL DEHYDROGENASE"/>
    <property type="match status" value="1"/>
</dbReference>
<evidence type="ECO:0000256" key="14">
    <source>
        <dbReference type="ARBA" id="ARBA00039783"/>
    </source>
</evidence>
<evidence type="ECO:0000256" key="1">
    <source>
        <dbReference type="ARBA" id="ARBA00001947"/>
    </source>
</evidence>
<accession>A0AAE0D371</accession>
<keyword evidence="5" id="KW-0054">Arabinose catabolism</keyword>
<comment type="caution">
    <text evidence="18">The sequence shown here is derived from an EMBL/GenBank/DDBJ whole genome shotgun (WGS) entry which is preliminary data.</text>
</comment>
<reference evidence="18" key="1">
    <citation type="submission" date="2023-02" db="EMBL/GenBank/DDBJ databases">
        <title>Colletotrichum kahawae CIFC_Que2 genome sequencing and assembly.</title>
        <authorList>
            <person name="Baroncelli R."/>
        </authorList>
    </citation>
    <scope>NUCLEOTIDE SEQUENCE</scope>
    <source>
        <strain evidence="18">CIFC_Que2</strain>
    </source>
</reference>
<comment type="pathway">
    <text evidence="9">Carbohydrate degradation; L-arabinose degradation via L-arabinitol; D-xylulose 5-phosphate from L-arabinose (fungal route): step 4/5.</text>
</comment>
<keyword evidence="5" id="KW-0119">Carbohydrate metabolism</keyword>
<dbReference type="GO" id="GO:0003939">
    <property type="term" value="F:L-iditol 2-dehydrogenase (NAD+) activity"/>
    <property type="evidence" value="ECO:0007669"/>
    <property type="project" value="TreeGrafter"/>
</dbReference>
<evidence type="ECO:0000256" key="16">
    <source>
        <dbReference type="RuleBase" id="RU361277"/>
    </source>
</evidence>
<keyword evidence="3 16" id="KW-0479">Metal-binding</keyword>
<comment type="cofactor">
    <cofactor evidence="1 16">
        <name>Zn(2+)</name>
        <dbReference type="ChEBI" id="CHEBI:29105"/>
    </cofactor>
</comment>
<name>A0AAE0D371_COLKA</name>
<evidence type="ECO:0000256" key="6">
    <source>
        <dbReference type="ARBA" id="ARBA00023002"/>
    </source>
</evidence>
<comment type="pathway">
    <text evidence="12">Carbohydrate degradation; L-arabinose degradation via L-arabinitol; D-xylulose 5-phosphate from L-arabinose (fungal route): step 2/5.</text>
</comment>
<dbReference type="InterPro" id="IPR045306">
    <property type="entry name" value="SDH-like"/>
</dbReference>
<dbReference type="SUPFAM" id="SSF51735">
    <property type="entry name" value="NAD(P)-binding Rossmann-fold domains"/>
    <property type="match status" value="1"/>
</dbReference>
<dbReference type="InterPro" id="IPR011032">
    <property type="entry name" value="GroES-like_sf"/>
</dbReference>
<evidence type="ECO:0000259" key="17">
    <source>
        <dbReference type="SMART" id="SM00829"/>
    </source>
</evidence>
<evidence type="ECO:0000256" key="10">
    <source>
        <dbReference type="ARBA" id="ARBA00026119"/>
    </source>
</evidence>
<dbReference type="InterPro" id="IPR036291">
    <property type="entry name" value="NAD(P)-bd_dom_sf"/>
</dbReference>
<keyword evidence="6" id="KW-0560">Oxidoreductase</keyword>
<dbReference type="InterPro" id="IPR013154">
    <property type="entry name" value="ADH-like_N"/>
</dbReference>
<dbReference type="EC" id="1.1.1.12" evidence="13"/>
<evidence type="ECO:0000256" key="8">
    <source>
        <dbReference type="ARBA" id="ARBA00024843"/>
    </source>
</evidence>
<proteinExistence type="inferred from homology"/>
<evidence type="ECO:0000256" key="7">
    <source>
        <dbReference type="ARBA" id="ARBA00023027"/>
    </source>
</evidence>
<dbReference type="PROSITE" id="PS00059">
    <property type="entry name" value="ADH_ZINC"/>
    <property type="match status" value="1"/>
</dbReference>
<feature type="domain" description="Enoyl reductase (ER)" evidence="17">
    <location>
        <begin position="22"/>
        <end position="361"/>
    </location>
</feature>
<dbReference type="Gene3D" id="3.40.50.720">
    <property type="entry name" value="NAD(P)-binding Rossmann-like Domain"/>
    <property type="match status" value="1"/>
</dbReference>
<dbReference type="SUPFAM" id="SSF50129">
    <property type="entry name" value="GroES-like"/>
    <property type="match status" value="1"/>
</dbReference>
<dbReference type="GO" id="GO:0008270">
    <property type="term" value="F:zinc ion binding"/>
    <property type="evidence" value="ECO:0007669"/>
    <property type="project" value="InterPro"/>
</dbReference>
<dbReference type="InterPro" id="IPR013149">
    <property type="entry name" value="ADH-like_C"/>
</dbReference>
<evidence type="ECO:0000256" key="3">
    <source>
        <dbReference type="ARBA" id="ARBA00022723"/>
    </source>
</evidence>
<dbReference type="CDD" id="cd05285">
    <property type="entry name" value="sorbitol_DH"/>
    <property type="match status" value="1"/>
</dbReference>
<keyword evidence="7" id="KW-0520">NAD</keyword>
<dbReference type="AlphaFoldDB" id="A0AAE0D371"/>
<dbReference type="SMART" id="SM00829">
    <property type="entry name" value="PKS_ER"/>
    <property type="match status" value="1"/>
</dbReference>
<comment type="similarity">
    <text evidence="2 16">Belongs to the zinc-containing alcohol dehydrogenase family.</text>
</comment>
<evidence type="ECO:0000256" key="13">
    <source>
        <dbReference type="ARBA" id="ARBA00038954"/>
    </source>
</evidence>
<gene>
    <name evidence="18" type="ORF">CKAH01_18211</name>
</gene>
<evidence type="ECO:0000256" key="2">
    <source>
        <dbReference type="ARBA" id="ARBA00008072"/>
    </source>
</evidence>
<evidence type="ECO:0000256" key="5">
    <source>
        <dbReference type="ARBA" id="ARBA00022935"/>
    </source>
</evidence>
<sequence length="370" mass="39357">MPSECPPPDYSPRKSNLSFVLKNPQDVEFVERPIPQLSSPKDVIVAVNYTGICGSDVHYWDHGRIGHFVVEKPMVLGHESSGTVVEVGSAVKGLQPGDKVAIEPGYPCRWCAKCLAGRYNLCPDMVFAATPPHHGTLTGFWVAPFDFCYKLPQNVSLQEGALIEPLAVAVHIVKQAQTMTFPGAGVVVMGAGPVGILCGAVAKAFGATKIIAVDVIQGKLEFARDFGFTHVYLPQRTSAEDNAKALIDQCGLQGGADIVIDASGAESSIQTSLHVVKAGGTYVQGGMGKDDISFPIMALCQKEVAAKGSFRYGPGDYKLAVELVASGAVQIKKLITSMVDFRDAEKAFRRVKEGSIGKTLIAGPNELKAP</sequence>
<comment type="catalytic activity">
    <reaction evidence="15">
        <text>L-arabinitol + NAD(+) = L-xylulose + NADH + H(+)</text>
        <dbReference type="Rhea" id="RHEA:16381"/>
        <dbReference type="ChEBI" id="CHEBI:15378"/>
        <dbReference type="ChEBI" id="CHEBI:17399"/>
        <dbReference type="ChEBI" id="CHEBI:18403"/>
        <dbReference type="ChEBI" id="CHEBI:57540"/>
        <dbReference type="ChEBI" id="CHEBI:57945"/>
        <dbReference type="EC" id="1.1.1.12"/>
    </reaction>
</comment>
<dbReference type="InterPro" id="IPR002328">
    <property type="entry name" value="ADH_Zn_CS"/>
</dbReference>
<organism evidence="18 19">
    <name type="scientific">Colletotrichum kahawae</name>
    <name type="common">Coffee berry disease fungus</name>
    <dbReference type="NCBI Taxonomy" id="34407"/>
    <lineage>
        <taxon>Eukaryota</taxon>
        <taxon>Fungi</taxon>
        <taxon>Dikarya</taxon>
        <taxon>Ascomycota</taxon>
        <taxon>Pezizomycotina</taxon>
        <taxon>Sordariomycetes</taxon>
        <taxon>Hypocreomycetidae</taxon>
        <taxon>Glomerellales</taxon>
        <taxon>Glomerellaceae</taxon>
        <taxon>Colletotrichum</taxon>
        <taxon>Colletotrichum gloeosporioides species complex</taxon>
    </lineage>
</organism>
<dbReference type="Pfam" id="PF08240">
    <property type="entry name" value="ADH_N"/>
    <property type="match status" value="1"/>
</dbReference>
<dbReference type="EMBL" id="VYYT01000295">
    <property type="protein sequence ID" value="KAK2746386.1"/>
    <property type="molecule type" value="Genomic_DNA"/>
</dbReference>
<evidence type="ECO:0000256" key="12">
    <source>
        <dbReference type="ARBA" id="ARBA00037881"/>
    </source>
</evidence>
<dbReference type="Proteomes" id="UP001281614">
    <property type="component" value="Unassembled WGS sequence"/>
</dbReference>
<dbReference type="EC" id="1.1.1.9" evidence="10"/>
<evidence type="ECO:0000256" key="15">
    <source>
        <dbReference type="ARBA" id="ARBA00049317"/>
    </source>
</evidence>
<dbReference type="Pfam" id="PF00107">
    <property type="entry name" value="ADH_zinc_N"/>
    <property type="match status" value="1"/>
</dbReference>
<dbReference type="GO" id="GO:0050019">
    <property type="term" value="F:L-arabinitol 4-dehydrogenase activity"/>
    <property type="evidence" value="ECO:0007669"/>
    <property type="project" value="UniProtKB-EC"/>
</dbReference>
<dbReference type="FunFam" id="3.40.50.720:FF:000068">
    <property type="entry name" value="Sorbitol dehydrogenase"/>
    <property type="match status" value="1"/>
</dbReference>
<dbReference type="PANTHER" id="PTHR43161:SF9">
    <property type="entry name" value="SORBITOL DEHYDROGENASE"/>
    <property type="match status" value="1"/>
</dbReference>
<evidence type="ECO:0000256" key="11">
    <source>
        <dbReference type="ARBA" id="ARBA00030139"/>
    </source>
</evidence>
<protein>
    <recommendedName>
        <fullName evidence="14">L-arabinitol 4-dehydrogenase</fullName>
        <ecNumber evidence="13">1.1.1.12</ecNumber>
        <ecNumber evidence="10">1.1.1.9</ecNumber>
    </recommendedName>
    <alternativeName>
        <fullName evidence="11">Xylitol dehydrogenase A</fullName>
    </alternativeName>
</protein>
<dbReference type="GO" id="GO:0019568">
    <property type="term" value="P:arabinose catabolic process"/>
    <property type="evidence" value="ECO:0007669"/>
    <property type="project" value="UniProtKB-KW"/>
</dbReference>
<keyword evidence="4 16" id="KW-0862">Zinc</keyword>
<dbReference type="GO" id="GO:0046526">
    <property type="term" value="F:D-xylulose reductase activity"/>
    <property type="evidence" value="ECO:0007669"/>
    <property type="project" value="UniProtKB-EC"/>
</dbReference>
<keyword evidence="19" id="KW-1185">Reference proteome</keyword>
<evidence type="ECO:0000313" key="19">
    <source>
        <dbReference type="Proteomes" id="UP001281614"/>
    </source>
</evidence>
<dbReference type="Gene3D" id="3.90.180.10">
    <property type="entry name" value="Medium-chain alcohol dehydrogenases, catalytic domain"/>
    <property type="match status" value="1"/>
</dbReference>
<dbReference type="GO" id="GO:0006062">
    <property type="term" value="P:sorbitol catabolic process"/>
    <property type="evidence" value="ECO:0007669"/>
    <property type="project" value="TreeGrafter"/>
</dbReference>
<evidence type="ECO:0000256" key="4">
    <source>
        <dbReference type="ARBA" id="ARBA00022833"/>
    </source>
</evidence>
<evidence type="ECO:0000256" key="9">
    <source>
        <dbReference type="ARBA" id="ARBA00025713"/>
    </source>
</evidence>